<evidence type="ECO:0000313" key="2">
    <source>
        <dbReference type="Proteomes" id="UP000249819"/>
    </source>
</evidence>
<keyword evidence="2" id="KW-1185">Reference proteome</keyword>
<proteinExistence type="predicted"/>
<evidence type="ECO:0000313" key="1">
    <source>
        <dbReference type="EMBL" id="RAJ82380.1"/>
    </source>
</evidence>
<gene>
    <name evidence="1" type="ORF">CLV59_104608</name>
</gene>
<dbReference type="AlphaFoldDB" id="A0A327W1X3"/>
<dbReference type="EMBL" id="QLMA01000004">
    <property type="protein sequence ID" value="RAJ82380.1"/>
    <property type="molecule type" value="Genomic_DNA"/>
</dbReference>
<organism evidence="1 2">
    <name type="scientific">Chitinophaga dinghuensis</name>
    <dbReference type="NCBI Taxonomy" id="1539050"/>
    <lineage>
        <taxon>Bacteria</taxon>
        <taxon>Pseudomonadati</taxon>
        <taxon>Bacteroidota</taxon>
        <taxon>Chitinophagia</taxon>
        <taxon>Chitinophagales</taxon>
        <taxon>Chitinophagaceae</taxon>
        <taxon>Chitinophaga</taxon>
    </lineage>
</organism>
<dbReference type="Proteomes" id="UP000249819">
    <property type="component" value="Unassembled WGS sequence"/>
</dbReference>
<name>A0A327W1X3_9BACT</name>
<reference evidence="1 2" key="1">
    <citation type="submission" date="2018-06" db="EMBL/GenBank/DDBJ databases">
        <title>Genomic Encyclopedia of Archaeal and Bacterial Type Strains, Phase II (KMG-II): from individual species to whole genera.</title>
        <authorList>
            <person name="Goeker M."/>
        </authorList>
    </citation>
    <scope>NUCLEOTIDE SEQUENCE [LARGE SCALE GENOMIC DNA]</scope>
    <source>
        <strain evidence="1 2">DSM 29821</strain>
    </source>
</reference>
<accession>A0A327W1X3</accession>
<protein>
    <submittedName>
        <fullName evidence="1">Uncharacterized protein</fullName>
    </submittedName>
</protein>
<sequence>MAFESLNEFANICYNEFIKSLQIMSNNYVLKVIVTILFTI</sequence>
<comment type="caution">
    <text evidence="1">The sequence shown here is derived from an EMBL/GenBank/DDBJ whole genome shotgun (WGS) entry which is preliminary data.</text>
</comment>